<evidence type="ECO:0000313" key="1">
    <source>
        <dbReference type="EMBL" id="TRY68641.1"/>
    </source>
</evidence>
<dbReference type="EMBL" id="VCGU01000010">
    <property type="protein sequence ID" value="TRY68641.1"/>
    <property type="molecule type" value="Genomic_DNA"/>
</dbReference>
<dbReference type="Proteomes" id="UP000318571">
    <property type="component" value="Chromosome 1"/>
</dbReference>
<gene>
    <name evidence="1" type="ORF">TCAL_08889</name>
</gene>
<dbReference type="AlphaFoldDB" id="A0A553NT81"/>
<dbReference type="OrthoDB" id="674948at2759"/>
<keyword evidence="2" id="KW-1185">Reference proteome</keyword>
<dbReference type="InterPro" id="IPR036291">
    <property type="entry name" value="NAD(P)-bd_dom_sf"/>
</dbReference>
<reference evidence="1 2" key="1">
    <citation type="journal article" date="2018" name="Nat. Ecol. Evol.">
        <title>Genomic signatures of mitonuclear coevolution across populations of Tigriopus californicus.</title>
        <authorList>
            <person name="Barreto F.S."/>
            <person name="Watson E.T."/>
            <person name="Lima T.G."/>
            <person name="Willett C.S."/>
            <person name="Edmands S."/>
            <person name="Li W."/>
            <person name="Burton R.S."/>
        </authorList>
    </citation>
    <scope>NUCLEOTIDE SEQUENCE [LARGE SCALE GENOMIC DNA]</scope>
    <source>
        <strain evidence="1 2">San Diego</strain>
    </source>
</reference>
<evidence type="ECO:0000313" key="2">
    <source>
        <dbReference type="Proteomes" id="UP000318571"/>
    </source>
</evidence>
<dbReference type="Gene3D" id="3.40.50.720">
    <property type="entry name" value="NAD(P)-binding Rossmann-like Domain"/>
    <property type="match status" value="1"/>
</dbReference>
<sequence>MSSKSKNLVIVGAGHLGCRVAQLWRESYPEARIVLKTRSFNEKRATLWSSLGYIPVSSKDPGEAEKSDCVIFCAPPTGNDNYPDDVHQALQDHWTGSAQGGFVFTSSGGVLAENGGGVVNEASEIKHSPYNDKILEAEKHTLDNEGCVIRLGGLYEQNRGAHNYWLTVKDAYPSAPNGLINLIHYQDAALCVIRILERQIRSRLFLASDGQPISRSGICQAARLNPDYSDKSLPRFEGQEDLIDGKKYVTARLQSELDWKPLFPDFKTFMADMYQNVQPCDLLAGLK</sequence>
<proteinExistence type="predicted"/>
<name>A0A553NT81_TIGCA</name>
<comment type="caution">
    <text evidence="1">The sequence shown here is derived from an EMBL/GenBank/DDBJ whole genome shotgun (WGS) entry which is preliminary data.</text>
</comment>
<accession>A0A553NT81</accession>
<protein>
    <recommendedName>
        <fullName evidence="3">NAD(P)-binding domain-containing protein</fullName>
    </recommendedName>
</protein>
<organism evidence="1 2">
    <name type="scientific">Tigriopus californicus</name>
    <name type="common">Marine copepod</name>
    <dbReference type="NCBI Taxonomy" id="6832"/>
    <lineage>
        <taxon>Eukaryota</taxon>
        <taxon>Metazoa</taxon>
        <taxon>Ecdysozoa</taxon>
        <taxon>Arthropoda</taxon>
        <taxon>Crustacea</taxon>
        <taxon>Multicrustacea</taxon>
        <taxon>Hexanauplia</taxon>
        <taxon>Copepoda</taxon>
        <taxon>Harpacticoida</taxon>
        <taxon>Harpacticidae</taxon>
        <taxon>Tigriopus</taxon>
    </lineage>
</organism>
<evidence type="ECO:0008006" key="3">
    <source>
        <dbReference type="Google" id="ProtNLM"/>
    </source>
</evidence>
<dbReference type="SUPFAM" id="SSF51735">
    <property type="entry name" value="NAD(P)-binding Rossmann-fold domains"/>
    <property type="match status" value="1"/>
</dbReference>